<dbReference type="EMBL" id="KN833116">
    <property type="protein sequence ID" value="KIM72647.1"/>
    <property type="molecule type" value="Genomic_DNA"/>
</dbReference>
<dbReference type="InParanoid" id="A0A0C3B5U7"/>
<keyword evidence="2" id="KW-0479">Metal-binding</keyword>
<keyword evidence="2" id="KW-0862">Zinc</keyword>
<evidence type="ECO:0000313" key="5">
    <source>
        <dbReference type="EMBL" id="KIM72647.1"/>
    </source>
</evidence>
<dbReference type="STRING" id="765440.A0A0C3B5U7"/>
<dbReference type="Proteomes" id="UP000054166">
    <property type="component" value="Unassembled WGS sequence"/>
</dbReference>
<keyword evidence="6" id="KW-1185">Reference proteome</keyword>
<dbReference type="GO" id="GO:0006397">
    <property type="term" value="P:mRNA processing"/>
    <property type="evidence" value="ECO:0007669"/>
    <property type="project" value="UniProtKB-KW"/>
</dbReference>
<evidence type="ECO:0000313" key="6">
    <source>
        <dbReference type="Proteomes" id="UP000054166"/>
    </source>
</evidence>
<dbReference type="OrthoDB" id="3268646at2759"/>
<sequence>MLNKDPGYGLAYYQAVKLDSDVNKVVRAPSFKATTPNPTVPQQYSGNLYPRNMPFKTSLRPPANTFQAQPPPSYPAQPPPHLSSANSYPLRPLQPSIQQHDEIWCFGCGELGHGMSSCPKIMELVSKGVLARDRGGQIMKADGSAIRRIGSETFIDAVEWEKQPQSHLVTINEGFCDDSSTGSEGDSDSDNEKLEIKYEDVYRKEVLDGIYLPPLKRQSARLKKDKENIPALRNEVKAHRPFPRPVQDHITPSPPGITETQTKGPITDKAARVPMARQTPRFNPANEDEIMEDDTNRA</sequence>
<name>A0A0C3B5U7_PILCF</name>
<dbReference type="InterPro" id="IPR001878">
    <property type="entry name" value="Znf_CCHC"/>
</dbReference>
<reference evidence="6" key="2">
    <citation type="submission" date="2015-01" db="EMBL/GenBank/DDBJ databases">
        <title>Evolutionary Origins and Diversification of the Mycorrhizal Mutualists.</title>
        <authorList>
            <consortium name="DOE Joint Genome Institute"/>
            <consortium name="Mycorrhizal Genomics Consortium"/>
            <person name="Kohler A."/>
            <person name="Kuo A."/>
            <person name="Nagy L.G."/>
            <person name="Floudas D."/>
            <person name="Copeland A."/>
            <person name="Barry K.W."/>
            <person name="Cichocki N."/>
            <person name="Veneault-Fourrey C."/>
            <person name="LaButti K."/>
            <person name="Lindquist E.A."/>
            <person name="Lipzen A."/>
            <person name="Lundell T."/>
            <person name="Morin E."/>
            <person name="Murat C."/>
            <person name="Riley R."/>
            <person name="Ohm R."/>
            <person name="Sun H."/>
            <person name="Tunlid A."/>
            <person name="Henrissat B."/>
            <person name="Grigoriev I.V."/>
            <person name="Hibbett D.S."/>
            <person name="Martin F."/>
        </authorList>
    </citation>
    <scope>NUCLEOTIDE SEQUENCE [LARGE SCALE GENOMIC DNA]</scope>
    <source>
        <strain evidence="6">F 1598</strain>
    </source>
</reference>
<feature type="compositionally biased region" description="Pro residues" evidence="3">
    <location>
        <begin position="69"/>
        <end position="81"/>
    </location>
</feature>
<evidence type="ECO:0000256" key="1">
    <source>
        <dbReference type="ARBA" id="ARBA00022664"/>
    </source>
</evidence>
<accession>A0A0C3B5U7</accession>
<reference evidence="5 6" key="1">
    <citation type="submission" date="2014-04" db="EMBL/GenBank/DDBJ databases">
        <authorList>
            <consortium name="DOE Joint Genome Institute"/>
            <person name="Kuo A."/>
            <person name="Tarkka M."/>
            <person name="Buscot F."/>
            <person name="Kohler A."/>
            <person name="Nagy L.G."/>
            <person name="Floudas D."/>
            <person name="Copeland A."/>
            <person name="Barry K.W."/>
            <person name="Cichocki N."/>
            <person name="Veneault-Fourrey C."/>
            <person name="LaButti K."/>
            <person name="Lindquist E.A."/>
            <person name="Lipzen A."/>
            <person name="Lundell T."/>
            <person name="Morin E."/>
            <person name="Murat C."/>
            <person name="Sun H."/>
            <person name="Tunlid A."/>
            <person name="Henrissat B."/>
            <person name="Grigoriev I.V."/>
            <person name="Hibbett D.S."/>
            <person name="Martin F."/>
            <person name="Nordberg H.P."/>
            <person name="Cantor M.N."/>
            <person name="Hua S.X."/>
        </authorList>
    </citation>
    <scope>NUCLEOTIDE SEQUENCE [LARGE SCALE GENOMIC DNA]</scope>
    <source>
        <strain evidence="5 6">F 1598</strain>
    </source>
</reference>
<feature type="compositionally biased region" description="Acidic residues" evidence="3">
    <location>
        <begin position="286"/>
        <end position="298"/>
    </location>
</feature>
<keyword evidence="1" id="KW-0507">mRNA processing</keyword>
<dbReference type="HOGENOM" id="CLU_934192_0_0_1"/>
<feature type="region of interest" description="Disordered" evidence="3">
    <location>
        <begin position="31"/>
        <end position="92"/>
    </location>
</feature>
<keyword evidence="2" id="KW-0863">Zinc-finger</keyword>
<feature type="compositionally biased region" description="Polar residues" evidence="3">
    <location>
        <begin position="32"/>
        <end position="46"/>
    </location>
</feature>
<evidence type="ECO:0000259" key="4">
    <source>
        <dbReference type="PROSITE" id="PS50158"/>
    </source>
</evidence>
<evidence type="ECO:0000256" key="2">
    <source>
        <dbReference type="PROSITE-ProRule" id="PRU00047"/>
    </source>
</evidence>
<feature type="region of interest" description="Disordered" evidence="3">
    <location>
        <begin position="242"/>
        <end position="298"/>
    </location>
</feature>
<protein>
    <recommendedName>
        <fullName evidence="4">CCHC-type domain-containing protein</fullName>
    </recommendedName>
</protein>
<dbReference type="GO" id="GO:0003676">
    <property type="term" value="F:nucleic acid binding"/>
    <property type="evidence" value="ECO:0007669"/>
    <property type="project" value="InterPro"/>
</dbReference>
<dbReference type="InterPro" id="IPR036875">
    <property type="entry name" value="Znf_CCHC_sf"/>
</dbReference>
<feature type="region of interest" description="Disordered" evidence="3">
    <location>
        <begin position="173"/>
        <end position="193"/>
    </location>
</feature>
<evidence type="ECO:0000256" key="3">
    <source>
        <dbReference type="SAM" id="MobiDB-lite"/>
    </source>
</evidence>
<feature type="domain" description="CCHC-type" evidence="4">
    <location>
        <begin position="105"/>
        <end position="120"/>
    </location>
</feature>
<organism evidence="5 6">
    <name type="scientific">Piloderma croceum (strain F 1598)</name>
    <dbReference type="NCBI Taxonomy" id="765440"/>
    <lineage>
        <taxon>Eukaryota</taxon>
        <taxon>Fungi</taxon>
        <taxon>Dikarya</taxon>
        <taxon>Basidiomycota</taxon>
        <taxon>Agaricomycotina</taxon>
        <taxon>Agaricomycetes</taxon>
        <taxon>Agaricomycetidae</taxon>
        <taxon>Atheliales</taxon>
        <taxon>Atheliaceae</taxon>
        <taxon>Piloderma</taxon>
    </lineage>
</organism>
<dbReference type="PROSITE" id="PS50158">
    <property type="entry name" value="ZF_CCHC"/>
    <property type="match status" value="1"/>
</dbReference>
<gene>
    <name evidence="5" type="ORF">PILCRDRAFT_15952</name>
</gene>
<dbReference type="AlphaFoldDB" id="A0A0C3B5U7"/>
<proteinExistence type="predicted"/>
<dbReference type="GO" id="GO:0008270">
    <property type="term" value="F:zinc ion binding"/>
    <property type="evidence" value="ECO:0007669"/>
    <property type="project" value="UniProtKB-KW"/>
</dbReference>
<dbReference type="SUPFAM" id="SSF57756">
    <property type="entry name" value="Retrovirus zinc finger-like domains"/>
    <property type="match status" value="1"/>
</dbReference>